<dbReference type="EMBL" id="ABDG02000021">
    <property type="protein sequence ID" value="EHK46825.1"/>
    <property type="molecule type" value="Genomic_DNA"/>
</dbReference>
<feature type="domain" description="Zn(2)-C6 fungal-type" evidence="2">
    <location>
        <begin position="4"/>
        <end position="51"/>
    </location>
</feature>
<dbReference type="CDD" id="cd00067">
    <property type="entry name" value="GAL4"/>
    <property type="match status" value="1"/>
</dbReference>
<comment type="caution">
    <text evidence="3">The sequence shown here is derived from an EMBL/GenBank/DDBJ whole genome shotgun (WGS) entry which is preliminary data.</text>
</comment>
<name>G9NQK2_HYPAI</name>
<dbReference type="Proteomes" id="UP000005426">
    <property type="component" value="Unassembled WGS sequence"/>
</dbReference>
<gene>
    <name evidence="3" type="ORF">TRIATDRAFT_217124</name>
</gene>
<dbReference type="PANTHER" id="PTHR47784:SF9">
    <property type="entry name" value="ZN(II)2CYS6 TRANSCRIPTION FACTOR (EUROFUNG)"/>
    <property type="match status" value="1"/>
</dbReference>
<evidence type="ECO:0000313" key="3">
    <source>
        <dbReference type="EMBL" id="EHK46825.1"/>
    </source>
</evidence>
<dbReference type="PANTHER" id="PTHR47784">
    <property type="entry name" value="STEROL UPTAKE CONTROL PROTEIN 2"/>
    <property type="match status" value="1"/>
</dbReference>
<keyword evidence="4" id="KW-1185">Reference proteome</keyword>
<dbReference type="InterPro" id="IPR053157">
    <property type="entry name" value="Sterol_Uptake_Regulator"/>
</dbReference>
<dbReference type="HOGENOM" id="CLU_024934_9_2_1"/>
<dbReference type="Gene3D" id="4.10.240.10">
    <property type="entry name" value="Zn(2)-C6 fungal-type DNA-binding domain"/>
    <property type="match status" value="1"/>
</dbReference>
<dbReference type="OrthoDB" id="3031538at2759"/>
<organism evidence="3 4">
    <name type="scientific">Hypocrea atroviridis (strain ATCC 20476 / IMI 206040)</name>
    <name type="common">Trichoderma atroviride</name>
    <dbReference type="NCBI Taxonomy" id="452589"/>
    <lineage>
        <taxon>Eukaryota</taxon>
        <taxon>Fungi</taxon>
        <taxon>Dikarya</taxon>
        <taxon>Ascomycota</taxon>
        <taxon>Pezizomycotina</taxon>
        <taxon>Sordariomycetes</taxon>
        <taxon>Hypocreomycetidae</taxon>
        <taxon>Hypocreales</taxon>
        <taxon>Hypocreaceae</taxon>
        <taxon>Trichoderma</taxon>
    </lineage>
</organism>
<dbReference type="InterPro" id="IPR036864">
    <property type="entry name" value="Zn2-C6_fun-type_DNA-bd_sf"/>
</dbReference>
<proteinExistence type="predicted"/>
<dbReference type="InterPro" id="IPR001138">
    <property type="entry name" value="Zn2Cys6_DnaBD"/>
</dbReference>
<accession>G9NQK2</accession>
<dbReference type="OMA" id="GESICRY"/>
<dbReference type="SMART" id="SM00066">
    <property type="entry name" value="GAL4"/>
    <property type="match status" value="1"/>
</dbReference>
<evidence type="ECO:0000313" key="4">
    <source>
        <dbReference type="Proteomes" id="UP000005426"/>
    </source>
</evidence>
<reference evidence="3 4" key="1">
    <citation type="journal article" date="2011" name="Genome Biol.">
        <title>Comparative genome sequence analysis underscores mycoparasitism as the ancestral life style of Trichoderma.</title>
        <authorList>
            <person name="Kubicek C.P."/>
            <person name="Herrera-Estrella A."/>
            <person name="Seidl-Seiboth V."/>
            <person name="Martinez D.A."/>
            <person name="Druzhinina I.S."/>
            <person name="Thon M."/>
            <person name="Zeilinger S."/>
            <person name="Casas-Flores S."/>
            <person name="Horwitz B.A."/>
            <person name="Mukherjee P.K."/>
            <person name="Mukherjee M."/>
            <person name="Kredics L."/>
            <person name="Alcaraz L.D."/>
            <person name="Aerts A."/>
            <person name="Antal Z."/>
            <person name="Atanasova L."/>
            <person name="Cervantes-Badillo M.G."/>
            <person name="Challacombe J."/>
            <person name="Chertkov O."/>
            <person name="McCluskey K."/>
            <person name="Coulpier F."/>
            <person name="Deshpande N."/>
            <person name="von Doehren H."/>
            <person name="Ebbole D.J."/>
            <person name="Esquivel-Naranjo E.U."/>
            <person name="Fekete E."/>
            <person name="Flipphi M."/>
            <person name="Glaser F."/>
            <person name="Gomez-Rodriguez E.Y."/>
            <person name="Gruber S."/>
            <person name="Han C."/>
            <person name="Henrissat B."/>
            <person name="Hermosa R."/>
            <person name="Hernandez-Onate M."/>
            <person name="Karaffa L."/>
            <person name="Kosti I."/>
            <person name="Le Crom S."/>
            <person name="Lindquist E."/>
            <person name="Lucas S."/>
            <person name="Luebeck M."/>
            <person name="Luebeck P.S."/>
            <person name="Margeot A."/>
            <person name="Metz B."/>
            <person name="Misra M."/>
            <person name="Nevalainen H."/>
            <person name="Omann M."/>
            <person name="Packer N."/>
            <person name="Perrone G."/>
            <person name="Uresti-Rivera E.E."/>
            <person name="Salamov A."/>
            <person name="Schmoll M."/>
            <person name="Seiboth B."/>
            <person name="Shapiro H."/>
            <person name="Sukno S."/>
            <person name="Tamayo-Ramos J.A."/>
            <person name="Tisch D."/>
            <person name="Wiest A."/>
            <person name="Wilkinson H.H."/>
            <person name="Zhang M."/>
            <person name="Coutinho P.M."/>
            <person name="Kenerley C.M."/>
            <person name="Monte E."/>
            <person name="Baker S.E."/>
            <person name="Grigoriev I.V."/>
        </authorList>
    </citation>
    <scope>NUCLEOTIDE SEQUENCE [LARGE SCALE GENOMIC DNA]</scope>
    <source>
        <strain evidence="4">ATCC 20476 / IMI 206040</strain>
    </source>
</reference>
<dbReference type="GO" id="GO:0001228">
    <property type="term" value="F:DNA-binding transcription activator activity, RNA polymerase II-specific"/>
    <property type="evidence" value="ECO:0007669"/>
    <property type="project" value="TreeGrafter"/>
</dbReference>
<sequence>MPRRKSRFGCRNCKLRKIKAIQCDETKPRCNKCTDYKILCNFTIGVPDLQVSADGMASHRGSASVLSPPSSLPVICSDASYSFRLDSDSLMKLEQFRSDIIQPFSVSPAQCNSSVPILTAQHPYLMHAMLAVATAFRRAQHDVARGCRTQTEIHHTLQCIRLFKRKLSQLVAAPDQDALWATSALLGLIAIASFEETNPEDAWPVRPAHASDLEWMRLTVGKRIIWTLTDPLRTNGLFRAMASEYADMEFPIPENGIAGIPSSLIKACNLTETSNSDNNPYYAAAHLLVLLSRLQLLSGGSFPGIYMIAFISQSQLRFRRLLEVKDPVGLLLLALWYREAGKALWWVRQRAEIETQAIRIYLERFHYNRPGIIHLLP</sequence>
<evidence type="ECO:0000259" key="2">
    <source>
        <dbReference type="SMART" id="SM00066"/>
    </source>
</evidence>
<dbReference type="AlphaFoldDB" id="G9NQK2"/>
<dbReference type="eggNOG" id="ENOG502SJNF">
    <property type="taxonomic scope" value="Eukaryota"/>
</dbReference>
<evidence type="ECO:0000256" key="1">
    <source>
        <dbReference type="ARBA" id="ARBA00023242"/>
    </source>
</evidence>
<protein>
    <recommendedName>
        <fullName evidence="2">Zn(2)-C6 fungal-type domain-containing protein</fullName>
    </recommendedName>
</protein>
<dbReference type="SUPFAM" id="SSF57701">
    <property type="entry name" value="Zn2/Cys6 DNA-binding domain"/>
    <property type="match status" value="1"/>
</dbReference>
<keyword evidence="1" id="KW-0539">Nucleus</keyword>
<dbReference type="GO" id="GO:0008270">
    <property type="term" value="F:zinc ion binding"/>
    <property type="evidence" value="ECO:0007669"/>
    <property type="project" value="InterPro"/>
</dbReference>